<evidence type="ECO:0000313" key="3">
    <source>
        <dbReference type="Proteomes" id="UP000801428"/>
    </source>
</evidence>
<dbReference type="AlphaFoldDB" id="A0A9P4T5T2"/>
<protein>
    <submittedName>
        <fullName evidence="2">Uncharacterized protein</fullName>
    </submittedName>
</protein>
<keyword evidence="3" id="KW-1185">Reference proteome</keyword>
<dbReference type="Proteomes" id="UP000801428">
    <property type="component" value="Unassembled WGS sequence"/>
</dbReference>
<comment type="caution">
    <text evidence="2">The sequence shown here is derived from an EMBL/GenBank/DDBJ whole genome shotgun (WGS) entry which is preliminary data.</text>
</comment>
<evidence type="ECO:0000256" key="1">
    <source>
        <dbReference type="SAM" id="MobiDB-lite"/>
    </source>
</evidence>
<proteinExistence type="predicted"/>
<dbReference type="EMBL" id="SWKU01000038">
    <property type="protein sequence ID" value="KAF2994674.1"/>
    <property type="molecule type" value="Genomic_DNA"/>
</dbReference>
<dbReference type="OrthoDB" id="3737134at2759"/>
<feature type="region of interest" description="Disordered" evidence="1">
    <location>
        <begin position="1"/>
        <end position="33"/>
    </location>
</feature>
<organism evidence="2 3">
    <name type="scientific">Curvularia kusanoi</name>
    <name type="common">Cochliobolus kusanoi</name>
    <dbReference type="NCBI Taxonomy" id="90978"/>
    <lineage>
        <taxon>Eukaryota</taxon>
        <taxon>Fungi</taxon>
        <taxon>Dikarya</taxon>
        <taxon>Ascomycota</taxon>
        <taxon>Pezizomycotina</taxon>
        <taxon>Dothideomycetes</taxon>
        <taxon>Pleosporomycetidae</taxon>
        <taxon>Pleosporales</taxon>
        <taxon>Pleosporineae</taxon>
        <taxon>Pleosporaceae</taxon>
        <taxon>Curvularia</taxon>
    </lineage>
</organism>
<gene>
    <name evidence="2" type="ORF">E8E13_001561</name>
</gene>
<feature type="compositionally biased region" description="Low complexity" evidence="1">
    <location>
        <begin position="20"/>
        <end position="30"/>
    </location>
</feature>
<name>A0A9P4T5T2_CURKU</name>
<evidence type="ECO:0000313" key="2">
    <source>
        <dbReference type="EMBL" id="KAF2994674.1"/>
    </source>
</evidence>
<reference evidence="2" key="1">
    <citation type="submission" date="2019-04" db="EMBL/GenBank/DDBJ databases">
        <title>Sequencing of skin fungus with MAO and IRED activity.</title>
        <authorList>
            <person name="Marsaioli A.J."/>
            <person name="Bonatto J.M.C."/>
            <person name="Reis Junior O."/>
        </authorList>
    </citation>
    <scope>NUCLEOTIDE SEQUENCE</scope>
    <source>
        <strain evidence="2">30M1</strain>
    </source>
</reference>
<accession>A0A9P4T5T2</accession>
<sequence>MSKSRSNNKEKGKSKGKGGSKSTSKSNPGKHGFPVLAYITSHPLTLSCTLRIQHHEPRKQVTLMLRTCVSLHGADDSNEEQAFVLQYDADNLLYNTSNDAATAFHPSDRLDTIVRNGNGDHTHIKTLALHLKRPTPLWCPDMDTLLPKSEPRHVELFNELVQLAKATTVRLVFDHSWLSLEQKVPIERIVKGKETLAGFPVADYYSRFYRRADWTVFAPAAEPSNKRIRRVSSPPSTPPPYKRQAIDPLYAGSPTEVATSPSLPCPKLTAHETDCQPHAITAAVQRLLPSTLKQILPEVLPSVLPSLLPTLFALPQSFTSDAYTSDLASTSTPSPKKISHIIPDTPPNYSRTLTSALTQPHLNLTPLAQSLLPHLLAHMIPQLSKMHNSSIKKWTDNAALDFAEDAEQARLELQHLVDEGIGEVVKQSGYVLEELRGQVVDVGREAAEAVGEDVEREVERRGLEAVRKIRWEVDAMKKEVDMNGVALRGSRRWGRGKGGCYSVGSRKIG</sequence>